<accession>A0A386PMM5</accession>
<protein>
    <recommendedName>
        <fullName evidence="4">DZANK-type domain-containing protein</fullName>
    </recommendedName>
</protein>
<feature type="transmembrane region" description="Helical" evidence="1">
    <location>
        <begin position="98"/>
        <end position="117"/>
    </location>
</feature>
<evidence type="ECO:0000256" key="1">
    <source>
        <dbReference type="SAM" id="Phobius"/>
    </source>
</evidence>
<dbReference type="KEGG" id="btur:DB313_03460"/>
<evidence type="ECO:0008006" key="4">
    <source>
        <dbReference type="Google" id="ProtNLM"/>
    </source>
</evidence>
<keyword evidence="3" id="KW-1185">Reference proteome</keyword>
<dbReference type="RefSeq" id="WP_120104432.1">
    <property type="nucleotide sequence ID" value="NZ_CP028884.1"/>
</dbReference>
<evidence type="ECO:0000313" key="2">
    <source>
        <dbReference type="EMBL" id="AYE36512.1"/>
    </source>
</evidence>
<dbReference type="EMBL" id="CP028884">
    <property type="protein sequence ID" value="AYE36512.1"/>
    <property type="molecule type" value="Genomic_DNA"/>
</dbReference>
<keyword evidence="1" id="KW-0472">Membrane</keyword>
<organism evidence="2 3">
    <name type="scientific">Borrelia turcica IST7</name>
    <dbReference type="NCBI Taxonomy" id="1104446"/>
    <lineage>
        <taxon>Bacteria</taxon>
        <taxon>Pseudomonadati</taxon>
        <taxon>Spirochaetota</taxon>
        <taxon>Spirochaetia</taxon>
        <taxon>Spirochaetales</taxon>
        <taxon>Borreliaceae</taxon>
        <taxon>Borrelia</taxon>
    </lineage>
</organism>
<dbReference type="Proteomes" id="UP000275571">
    <property type="component" value="Chromosome"/>
</dbReference>
<dbReference type="OrthoDB" id="350656at2"/>
<keyword evidence="1" id="KW-0812">Transmembrane</keyword>
<dbReference type="AlphaFoldDB" id="A0A386PMM5"/>
<name>A0A386PMM5_9SPIR</name>
<proteinExistence type="predicted"/>
<keyword evidence="1" id="KW-1133">Transmembrane helix</keyword>
<evidence type="ECO:0000313" key="3">
    <source>
        <dbReference type="Proteomes" id="UP000275571"/>
    </source>
</evidence>
<reference evidence="2 3" key="1">
    <citation type="journal article" date="2018" name="Infect. Genet. Evol.">
        <title>Genome-wide analysis of Borrelia turcica and 'Candidatus Borrelia tachyglossi' shows relapsing fever-like genomes with unique genomic links to Lyme disease Borrelia.</title>
        <authorList>
            <person name="Gofton A.W."/>
            <person name="Margos G."/>
            <person name="Fingerle V."/>
            <person name="Hepner S."/>
            <person name="Loh S.M."/>
            <person name="Ryan U."/>
            <person name="Irwin P."/>
            <person name="Oskam C.L."/>
        </authorList>
    </citation>
    <scope>NUCLEOTIDE SEQUENCE [LARGE SCALE GENOMIC DNA]</scope>
    <source>
        <strain evidence="2 3">IST7</strain>
    </source>
</reference>
<sequence length="118" mass="13817">MKKGNFEVFCEQCGEKVGLNKGECPNCHSKLGDIECPNCEYVGIVSEFGEGCPKCNYSPFEELKEPPFKRKQRIRPKRTWNNVVLFKPIFNFELTVNTMLYLFSSFLIVLFFMYVLFF</sequence>
<gene>
    <name evidence="2" type="ORF">DB313_03460</name>
</gene>